<gene>
    <name evidence="2" type="ORF">Agabi119p4_11048</name>
</gene>
<evidence type="ECO:0000313" key="2">
    <source>
        <dbReference type="EMBL" id="KAF7760372.1"/>
    </source>
</evidence>
<dbReference type="AlphaFoldDB" id="A0A8H7C126"/>
<sequence>MSVHTTSLQGGDSYTVVSRDETCVVQFRAGYAALDNAFLGCIEEAYDGFTPRHKFVGKLGELHVYTMGNIGGVSMYLARDQLNQDNFRLLKYTVKDFASLLAANWPLVPNHTDLLENNIHVSKETGHLMGICDWKDTTIGPFGMSLGGLETMLGKRTMSKGWCYHSKQQELRDMFWETLYQTMGGVSEEQKTLIDVARLVGLFLDNGFEWNLDEVKVPASEGNDDLCYLEAVTLTLWAQTDKR</sequence>
<name>A0A8H7C126_AGABI</name>
<dbReference type="InterPro" id="IPR011009">
    <property type="entry name" value="Kinase-like_dom_sf"/>
</dbReference>
<dbReference type="InterPro" id="IPR002575">
    <property type="entry name" value="Aminoglycoside_PTrfase"/>
</dbReference>
<comment type="caution">
    <text evidence="2">The sequence shown here is derived from an EMBL/GenBank/DDBJ whole genome shotgun (WGS) entry which is preliminary data.</text>
</comment>
<dbReference type="SUPFAM" id="SSF56112">
    <property type="entry name" value="Protein kinase-like (PK-like)"/>
    <property type="match status" value="1"/>
</dbReference>
<dbReference type="EMBL" id="JABXXO010000015">
    <property type="protein sequence ID" value="KAF7760372.1"/>
    <property type="molecule type" value="Genomic_DNA"/>
</dbReference>
<evidence type="ECO:0000313" key="3">
    <source>
        <dbReference type="Proteomes" id="UP000629468"/>
    </source>
</evidence>
<proteinExistence type="predicted"/>
<feature type="domain" description="Aminoglycoside phosphotransferase" evidence="1">
    <location>
        <begin position="89"/>
        <end position="144"/>
    </location>
</feature>
<dbReference type="Pfam" id="PF01636">
    <property type="entry name" value="APH"/>
    <property type="match status" value="1"/>
</dbReference>
<accession>A0A8H7C126</accession>
<dbReference type="Proteomes" id="UP000629468">
    <property type="component" value="Unassembled WGS sequence"/>
</dbReference>
<evidence type="ECO:0000259" key="1">
    <source>
        <dbReference type="Pfam" id="PF01636"/>
    </source>
</evidence>
<protein>
    <recommendedName>
        <fullName evidence="1">Aminoglycoside phosphotransferase domain-containing protein</fullName>
    </recommendedName>
</protein>
<reference evidence="2 3" key="1">
    <citation type="journal article" name="Sci. Rep.">
        <title>Telomere-to-telomere assembled and centromere annotated genomes of the two main subspecies of the button mushroom Agaricus bisporus reveal especially polymorphic chromosome ends.</title>
        <authorList>
            <person name="Sonnenberg A.S.M."/>
            <person name="Sedaghat-Telgerd N."/>
            <person name="Lavrijssen B."/>
            <person name="Ohm R.A."/>
            <person name="Hendrickx P.M."/>
            <person name="Scholtmeijer K."/>
            <person name="Baars J.J.P."/>
            <person name="van Peer A."/>
        </authorList>
    </citation>
    <scope>NUCLEOTIDE SEQUENCE [LARGE SCALE GENOMIC DNA]</scope>
    <source>
        <strain evidence="2 3">H119_p4</strain>
    </source>
</reference>
<organism evidence="2 3">
    <name type="scientific">Agaricus bisporus var. burnettii</name>
    <dbReference type="NCBI Taxonomy" id="192524"/>
    <lineage>
        <taxon>Eukaryota</taxon>
        <taxon>Fungi</taxon>
        <taxon>Dikarya</taxon>
        <taxon>Basidiomycota</taxon>
        <taxon>Agaricomycotina</taxon>
        <taxon>Agaricomycetes</taxon>
        <taxon>Agaricomycetidae</taxon>
        <taxon>Agaricales</taxon>
        <taxon>Agaricineae</taxon>
        <taxon>Agaricaceae</taxon>
        <taxon>Agaricus</taxon>
    </lineage>
</organism>